<dbReference type="SUPFAM" id="SSF50978">
    <property type="entry name" value="WD40 repeat-like"/>
    <property type="match status" value="1"/>
</dbReference>
<evidence type="ECO:0000313" key="3">
    <source>
        <dbReference type="Proteomes" id="UP000054350"/>
    </source>
</evidence>
<dbReference type="SMART" id="SM00320">
    <property type="entry name" value="WD40"/>
    <property type="match status" value="3"/>
</dbReference>
<dbReference type="InterPro" id="IPR015943">
    <property type="entry name" value="WD40/YVTN_repeat-like_dom_sf"/>
</dbReference>
<dbReference type="InterPro" id="IPR001680">
    <property type="entry name" value="WD40_rpt"/>
</dbReference>
<feature type="region of interest" description="Disordered" evidence="1">
    <location>
        <begin position="60"/>
        <end position="82"/>
    </location>
</feature>
<dbReference type="PANTHER" id="PTHR43991">
    <property type="entry name" value="WD REPEAT PROTEIN (AFU_ORTHOLOGUE AFUA_8G05640)-RELATED"/>
    <property type="match status" value="1"/>
</dbReference>
<reference evidence="3" key="2">
    <citation type="submission" date="2009-11" db="EMBL/GenBank/DDBJ databases">
        <title>The Genome Sequence of Allomyces macrogynus strain ATCC 38327.</title>
        <authorList>
            <consortium name="The Broad Institute Genome Sequencing Platform"/>
            <person name="Russ C."/>
            <person name="Cuomo C."/>
            <person name="Shea T."/>
            <person name="Young S.K."/>
            <person name="Zeng Q."/>
            <person name="Koehrsen M."/>
            <person name="Haas B."/>
            <person name="Borodovsky M."/>
            <person name="Guigo R."/>
            <person name="Alvarado L."/>
            <person name="Berlin A."/>
            <person name="Borenstein D."/>
            <person name="Chen Z."/>
            <person name="Engels R."/>
            <person name="Freedman E."/>
            <person name="Gellesch M."/>
            <person name="Goldberg J."/>
            <person name="Griggs A."/>
            <person name="Gujja S."/>
            <person name="Heiman D."/>
            <person name="Hepburn T."/>
            <person name="Howarth C."/>
            <person name="Jen D."/>
            <person name="Larson L."/>
            <person name="Lewis B."/>
            <person name="Mehta T."/>
            <person name="Park D."/>
            <person name="Pearson M."/>
            <person name="Roberts A."/>
            <person name="Saif S."/>
            <person name="Shenoy N."/>
            <person name="Sisk P."/>
            <person name="Stolte C."/>
            <person name="Sykes S."/>
            <person name="Walk T."/>
            <person name="White J."/>
            <person name="Yandava C."/>
            <person name="Burger G."/>
            <person name="Gray M.W."/>
            <person name="Holland P.W.H."/>
            <person name="King N."/>
            <person name="Lang F.B.F."/>
            <person name="Roger A.J."/>
            <person name="Ruiz-Trillo I."/>
            <person name="Lander E."/>
            <person name="Nusbaum C."/>
        </authorList>
    </citation>
    <scope>NUCLEOTIDE SEQUENCE [LARGE SCALE GENOMIC DNA]</scope>
    <source>
        <strain evidence="3">ATCC 38327</strain>
    </source>
</reference>
<dbReference type="Pfam" id="PF00400">
    <property type="entry name" value="WD40"/>
    <property type="match status" value="1"/>
</dbReference>
<evidence type="ECO:0000313" key="2">
    <source>
        <dbReference type="EMBL" id="KNE72892.1"/>
    </source>
</evidence>
<feature type="compositionally biased region" description="Pro residues" evidence="1">
    <location>
        <begin position="16"/>
        <end position="25"/>
    </location>
</feature>
<keyword evidence="3" id="KW-1185">Reference proteome</keyword>
<gene>
    <name evidence="2" type="ORF">AMAG_17129</name>
</gene>
<protein>
    <recommendedName>
        <fullName evidence="4">Anaphase-promoting complex subunit 4 WD40 domain-containing protein</fullName>
    </recommendedName>
</protein>
<reference evidence="2 3" key="1">
    <citation type="submission" date="2009-11" db="EMBL/GenBank/DDBJ databases">
        <title>Annotation of Allomyces macrogynus ATCC 38327.</title>
        <authorList>
            <consortium name="The Broad Institute Genome Sequencing Platform"/>
            <person name="Russ C."/>
            <person name="Cuomo C."/>
            <person name="Burger G."/>
            <person name="Gray M.W."/>
            <person name="Holland P.W.H."/>
            <person name="King N."/>
            <person name="Lang F.B.F."/>
            <person name="Roger A.J."/>
            <person name="Ruiz-Trillo I."/>
            <person name="Young S.K."/>
            <person name="Zeng Q."/>
            <person name="Gargeya S."/>
            <person name="Fitzgerald M."/>
            <person name="Haas B."/>
            <person name="Abouelleil A."/>
            <person name="Alvarado L."/>
            <person name="Arachchi H.M."/>
            <person name="Berlin A."/>
            <person name="Chapman S.B."/>
            <person name="Gearin G."/>
            <person name="Goldberg J."/>
            <person name="Griggs A."/>
            <person name="Gujja S."/>
            <person name="Hansen M."/>
            <person name="Heiman D."/>
            <person name="Howarth C."/>
            <person name="Larimer J."/>
            <person name="Lui A."/>
            <person name="MacDonald P.J.P."/>
            <person name="McCowen C."/>
            <person name="Montmayeur A."/>
            <person name="Murphy C."/>
            <person name="Neiman D."/>
            <person name="Pearson M."/>
            <person name="Priest M."/>
            <person name="Roberts A."/>
            <person name="Saif S."/>
            <person name="Shea T."/>
            <person name="Sisk P."/>
            <person name="Stolte C."/>
            <person name="Sykes S."/>
            <person name="Wortman J."/>
            <person name="Nusbaum C."/>
            <person name="Birren B."/>
        </authorList>
    </citation>
    <scope>NUCLEOTIDE SEQUENCE [LARGE SCALE GENOMIC DNA]</scope>
    <source>
        <strain evidence="2 3">ATCC 38327</strain>
    </source>
</reference>
<dbReference type="STRING" id="578462.A0A0L0TDS5"/>
<dbReference type="EMBL" id="GG745385">
    <property type="protein sequence ID" value="KNE72892.1"/>
    <property type="molecule type" value="Genomic_DNA"/>
</dbReference>
<dbReference type="PANTHER" id="PTHR43991:SF12">
    <property type="entry name" value="WD REPEAT PROTEIN (AFU_ORTHOLOGUE AFUA_8G05640)"/>
    <property type="match status" value="1"/>
</dbReference>
<evidence type="ECO:0008006" key="4">
    <source>
        <dbReference type="Google" id="ProtNLM"/>
    </source>
</evidence>
<feature type="compositionally biased region" description="Low complexity" evidence="1">
    <location>
        <begin position="60"/>
        <end position="69"/>
    </location>
</feature>
<dbReference type="Proteomes" id="UP000054350">
    <property type="component" value="Unassembled WGS sequence"/>
</dbReference>
<dbReference type="AlphaFoldDB" id="A0A0L0TDS5"/>
<dbReference type="OrthoDB" id="20669at2759"/>
<organism evidence="2 3">
    <name type="scientific">Allomyces macrogynus (strain ATCC 38327)</name>
    <name type="common">Allomyces javanicus var. macrogynus</name>
    <dbReference type="NCBI Taxonomy" id="578462"/>
    <lineage>
        <taxon>Eukaryota</taxon>
        <taxon>Fungi</taxon>
        <taxon>Fungi incertae sedis</taxon>
        <taxon>Blastocladiomycota</taxon>
        <taxon>Blastocladiomycetes</taxon>
        <taxon>Blastocladiales</taxon>
        <taxon>Blastocladiaceae</taxon>
        <taxon>Allomyces</taxon>
    </lineage>
</organism>
<dbReference type="Gene3D" id="2.130.10.10">
    <property type="entry name" value="YVTN repeat-like/Quinoprotein amine dehydrogenase"/>
    <property type="match status" value="1"/>
</dbReference>
<accession>A0A0L0TDS5</accession>
<dbReference type="eggNOG" id="ENOG502QPI7">
    <property type="taxonomic scope" value="Eukaryota"/>
</dbReference>
<feature type="region of interest" description="Disordered" evidence="1">
    <location>
        <begin position="1"/>
        <end position="25"/>
    </location>
</feature>
<proteinExistence type="predicted"/>
<name>A0A0L0TDS5_ALLM3</name>
<sequence length="435" mass="46012">MSLDALTAAGTDVTPAPTPAPAPAPLLPLSTTHGLAPGAVPVNPFMYGLGVAAAAAAAAGSGPSPTTAATVGGDDEYGDHGDVPLFPSEVTPADLARGLDIQGIDWAHLQVGRDEYRAQRNRSFQSYRNTATPITNLDQVATPLVPTSCPFYAFRYTHLSTKCSHVHFQLRNVVWAPTNNAVVYTHDLAIRVWDVYRRTSRMLVDCFGDARVTPCGPVRLATLAAGCGLVAAGGYHGELVVKGLDSREEPFAGVLTHDANGITNQMEVAEDRSGNAGVLVASNDQKVRRVQVSPREGRWTTVRQVEMPWAVNCVAQSPDRRMLAVVGDGCDSYVLDAQSGQTLYTLTGHVDYSFASAWSHDGYHVATGNQDRTARLFVGNADEAYGSILEYAKVEEDSGEHEWARTGGFAAGGRGSPVEMGSGRGWMAAAAAGGV</sequence>
<dbReference type="VEuPathDB" id="FungiDB:AMAG_17129"/>
<dbReference type="InterPro" id="IPR036322">
    <property type="entry name" value="WD40_repeat_dom_sf"/>
</dbReference>
<evidence type="ECO:0000256" key="1">
    <source>
        <dbReference type="SAM" id="MobiDB-lite"/>
    </source>
</evidence>